<evidence type="ECO:0000313" key="3">
    <source>
        <dbReference type="EMBL" id="KAI5350240.1"/>
    </source>
</evidence>
<dbReference type="AlphaFoldDB" id="A0AAD4WVA7"/>
<dbReference type="InterPro" id="IPR025486">
    <property type="entry name" value="DUF4378"/>
</dbReference>
<evidence type="ECO:0000256" key="1">
    <source>
        <dbReference type="SAM" id="MobiDB-lite"/>
    </source>
</evidence>
<gene>
    <name evidence="3" type="ORF">L3X38_003131</name>
</gene>
<evidence type="ECO:0000313" key="4">
    <source>
        <dbReference type="Proteomes" id="UP001054821"/>
    </source>
</evidence>
<sequence length="267" mass="29610">MNPWEGFSLPEYNISPFGSSGTDLEHGFVTAQMRLSAYDKVWKANENTWSPEQEKNASPLGQVAPNLESLPSVSDSNPDSEIQPPNSIPIISENLVDDDEVEETNPTMVDEMNPEGDIEIEKENEEKPVQSSSLASLSSSSTTKHFKNLESAINMAERPSPVSVLEPLFKDDDFSPSKTISRRVELSIQPLQASTIPENCYTREDMSRTGTWMDLRFDIETIGVDMGDAILQELMEDTILSYVDGSPKSENALVMAESNEKDSILNL</sequence>
<protein>
    <recommendedName>
        <fullName evidence="2">DUF4378 domain-containing protein</fullName>
    </recommendedName>
</protein>
<reference evidence="3 4" key="1">
    <citation type="journal article" date="2022" name="G3 (Bethesda)">
        <title>Whole-genome sequence and methylome profiling of the almond [Prunus dulcis (Mill.) D.A. Webb] cultivar 'Nonpareil'.</title>
        <authorList>
            <person name="D'Amico-Willman K.M."/>
            <person name="Ouma W.Z."/>
            <person name="Meulia T."/>
            <person name="Sideli G.M."/>
            <person name="Gradziel T.M."/>
            <person name="Fresnedo-Ramirez J."/>
        </authorList>
    </citation>
    <scope>NUCLEOTIDE SEQUENCE [LARGE SCALE GENOMIC DNA]</scope>
    <source>
        <strain evidence="3">Clone GOH B32 T37-40</strain>
    </source>
</reference>
<keyword evidence="4" id="KW-1185">Reference proteome</keyword>
<feature type="region of interest" description="Disordered" evidence="1">
    <location>
        <begin position="1"/>
        <end position="24"/>
    </location>
</feature>
<feature type="compositionally biased region" description="Polar residues" evidence="1">
    <location>
        <begin position="69"/>
        <end position="85"/>
    </location>
</feature>
<accession>A0AAD4WVA7</accession>
<feature type="region of interest" description="Disordered" evidence="1">
    <location>
        <begin position="123"/>
        <end position="142"/>
    </location>
</feature>
<feature type="region of interest" description="Disordered" evidence="1">
    <location>
        <begin position="49"/>
        <end position="95"/>
    </location>
</feature>
<dbReference type="Proteomes" id="UP001054821">
    <property type="component" value="Chromosome 1"/>
</dbReference>
<organism evidence="3 4">
    <name type="scientific">Prunus dulcis</name>
    <name type="common">Almond</name>
    <name type="synonym">Amygdalus dulcis</name>
    <dbReference type="NCBI Taxonomy" id="3755"/>
    <lineage>
        <taxon>Eukaryota</taxon>
        <taxon>Viridiplantae</taxon>
        <taxon>Streptophyta</taxon>
        <taxon>Embryophyta</taxon>
        <taxon>Tracheophyta</taxon>
        <taxon>Spermatophyta</taxon>
        <taxon>Magnoliopsida</taxon>
        <taxon>eudicotyledons</taxon>
        <taxon>Gunneridae</taxon>
        <taxon>Pentapetalae</taxon>
        <taxon>rosids</taxon>
        <taxon>fabids</taxon>
        <taxon>Rosales</taxon>
        <taxon>Rosaceae</taxon>
        <taxon>Amygdaloideae</taxon>
        <taxon>Amygdaleae</taxon>
        <taxon>Prunus</taxon>
    </lineage>
</organism>
<comment type="caution">
    <text evidence="3">The sequence shown here is derived from an EMBL/GenBank/DDBJ whole genome shotgun (WGS) entry which is preliminary data.</text>
</comment>
<name>A0AAD4WVA7_PRUDU</name>
<dbReference type="Pfam" id="PF14309">
    <property type="entry name" value="DUF4378"/>
    <property type="match status" value="1"/>
</dbReference>
<feature type="domain" description="DUF4378" evidence="2">
    <location>
        <begin position="194"/>
        <end position="237"/>
    </location>
</feature>
<dbReference type="PANTHER" id="PTHR47212">
    <property type="entry name" value="ADHESIN-LIKE PROTEIN, PUTATIVE (DUF3741)-RELATED"/>
    <property type="match status" value="1"/>
</dbReference>
<proteinExistence type="predicted"/>
<dbReference type="EMBL" id="JAJFAZ020000001">
    <property type="protein sequence ID" value="KAI5350240.1"/>
    <property type="molecule type" value="Genomic_DNA"/>
</dbReference>
<dbReference type="PANTHER" id="PTHR47212:SF4">
    <property type="entry name" value="ADHESIN-LIKE PROTEIN, PUTATIVE (DUF3741)-RELATED"/>
    <property type="match status" value="1"/>
</dbReference>
<feature type="compositionally biased region" description="Low complexity" evidence="1">
    <location>
        <begin position="131"/>
        <end position="141"/>
    </location>
</feature>
<evidence type="ECO:0000259" key="2">
    <source>
        <dbReference type="Pfam" id="PF14309"/>
    </source>
</evidence>